<dbReference type="InterPro" id="IPR050564">
    <property type="entry name" value="F420-G6PD/mer"/>
</dbReference>
<organism evidence="2 3">
    <name type="scientific">Mycolicibacterium gadium</name>
    <name type="common">Mycobacterium gadium</name>
    <dbReference type="NCBI Taxonomy" id="1794"/>
    <lineage>
        <taxon>Bacteria</taxon>
        <taxon>Bacillati</taxon>
        <taxon>Actinomycetota</taxon>
        <taxon>Actinomycetes</taxon>
        <taxon>Mycobacteriales</taxon>
        <taxon>Mycobacteriaceae</taxon>
        <taxon>Mycolicibacterium</taxon>
    </lineage>
</organism>
<sequence>MDVITSLPASAELSEVADEAQRIEEMGFDAVHVSETVRDPFAVCTLALEHTTTLVVRTSMVVAFARSPMVTAYAAWELARYSGGRFELGVATQVRGNIVGRFSMPWTDPAAQLRDYVASLRAIFAAFANGQGVDHHGSHYTFSRLQPYFNPGPIETAPPPIWTGGVNRRMCQLAGAVADGFVAHPTSSHPAVLREYVLPALADGAAKEGRTDGGPRLVVVPRVISGRDDAAVAAVRDELRTELAFLYSTPAYQRTLELFGLSDVAARLSEHARRKEWSALADVLTDDVVSQLVPQGTYEELPGVLASWYAGVCDGISLDVPADPADDDEFTSMLGRVKAIPSRVSPV</sequence>
<dbReference type="Gene3D" id="3.20.20.30">
    <property type="entry name" value="Luciferase-like domain"/>
    <property type="match status" value="1"/>
</dbReference>
<dbReference type="InterPro" id="IPR019919">
    <property type="entry name" value="Lucif-like_OxRdtase_MSMEG_2256"/>
</dbReference>
<dbReference type="CDD" id="cd01097">
    <property type="entry name" value="Tetrahydromethanopterin_reductase"/>
    <property type="match status" value="1"/>
</dbReference>
<reference evidence="2 3" key="1">
    <citation type="journal article" date="2019" name="Emerg. Microbes Infect.">
        <title>Comprehensive subspecies identification of 175 nontuberculous mycobacteria species based on 7547 genomic profiles.</title>
        <authorList>
            <person name="Matsumoto Y."/>
            <person name="Kinjo T."/>
            <person name="Motooka D."/>
            <person name="Nabeya D."/>
            <person name="Jung N."/>
            <person name="Uechi K."/>
            <person name="Horii T."/>
            <person name="Iida T."/>
            <person name="Fujita J."/>
            <person name="Nakamura S."/>
        </authorList>
    </citation>
    <scope>NUCLEOTIDE SEQUENCE [LARGE SCALE GENOMIC DNA]</scope>
    <source>
        <strain evidence="2 3">JCM 12688</strain>
    </source>
</reference>
<name>A0A7I7WGN6_MYCGU</name>
<evidence type="ECO:0000313" key="2">
    <source>
        <dbReference type="EMBL" id="BBZ16816.1"/>
    </source>
</evidence>
<proteinExistence type="predicted"/>
<dbReference type="InterPro" id="IPR036661">
    <property type="entry name" value="Luciferase-like_sf"/>
</dbReference>
<evidence type="ECO:0000313" key="3">
    <source>
        <dbReference type="Proteomes" id="UP000466187"/>
    </source>
</evidence>
<dbReference type="PANTHER" id="PTHR43244">
    <property type="match status" value="1"/>
</dbReference>
<dbReference type="KEGG" id="mgad:MGAD_11510"/>
<dbReference type="RefSeq" id="WP_163685609.1">
    <property type="nucleotide sequence ID" value="NZ_AP022608.1"/>
</dbReference>
<accession>A0A7I7WGN6</accession>
<gene>
    <name evidence="2" type="ORF">MGAD_11510</name>
</gene>
<dbReference type="GO" id="GO:0016705">
    <property type="term" value="F:oxidoreductase activity, acting on paired donors, with incorporation or reduction of molecular oxygen"/>
    <property type="evidence" value="ECO:0007669"/>
    <property type="project" value="InterPro"/>
</dbReference>
<dbReference type="AlphaFoldDB" id="A0A7I7WGN6"/>
<dbReference type="Proteomes" id="UP000466187">
    <property type="component" value="Chromosome"/>
</dbReference>
<dbReference type="InterPro" id="IPR011251">
    <property type="entry name" value="Luciferase-like_dom"/>
</dbReference>
<dbReference type="PANTHER" id="PTHR43244:SF2">
    <property type="entry name" value="CONSERVED HYPOTHETICAL ALANINE AND PROLINE-RICH PROTEIN"/>
    <property type="match status" value="1"/>
</dbReference>
<evidence type="ECO:0000259" key="1">
    <source>
        <dbReference type="Pfam" id="PF00296"/>
    </source>
</evidence>
<protein>
    <submittedName>
        <fullName evidence="2">LLM class F420-dependent oxidoreductase</fullName>
    </submittedName>
</protein>
<feature type="domain" description="Luciferase-like" evidence="1">
    <location>
        <begin position="10"/>
        <end position="301"/>
    </location>
</feature>
<dbReference type="SUPFAM" id="SSF51679">
    <property type="entry name" value="Bacterial luciferase-like"/>
    <property type="match status" value="1"/>
</dbReference>
<dbReference type="EMBL" id="AP022608">
    <property type="protein sequence ID" value="BBZ16816.1"/>
    <property type="molecule type" value="Genomic_DNA"/>
</dbReference>
<dbReference type="Pfam" id="PF00296">
    <property type="entry name" value="Bac_luciferase"/>
    <property type="match status" value="1"/>
</dbReference>
<dbReference type="NCBIfam" id="TIGR03617">
    <property type="entry name" value="F420_MSMEG_2256"/>
    <property type="match status" value="1"/>
</dbReference>